<comment type="caution">
    <text evidence="5">The sequence shown here is derived from an EMBL/GenBank/DDBJ whole genome shotgun (WGS) entry which is preliminary data.</text>
</comment>
<protein>
    <submittedName>
        <fullName evidence="5">Uncharacterized protein</fullName>
    </submittedName>
</protein>
<dbReference type="InterPro" id="IPR045316">
    <property type="entry name" value="Msc2-like"/>
</dbReference>
<name>A0A1J4K6X8_9EUKA</name>
<organism evidence="5 6">
    <name type="scientific">Tritrichomonas foetus</name>
    <dbReference type="NCBI Taxonomy" id="1144522"/>
    <lineage>
        <taxon>Eukaryota</taxon>
        <taxon>Metamonada</taxon>
        <taxon>Parabasalia</taxon>
        <taxon>Tritrichomonadida</taxon>
        <taxon>Tritrichomonadidae</taxon>
        <taxon>Tritrichomonas</taxon>
    </lineage>
</organism>
<dbReference type="VEuPathDB" id="TrichDB:TRFO_24900"/>
<feature type="transmembrane region" description="Helical" evidence="4">
    <location>
        <begin position="469"/>
        <end position="489"/>
    </location>
</feature>
<feature type="transmembrane region" description="Helical" evidence="4">
    <location>
        <begin position="319"/>
        <end position="335"/>
    </location>
</feature>
<feature type="transmembrane region" description="Helical" evidence="4">
    <location>
        <begin position="347"/>
        <end position="365"/>
    </location>
</feature>
<dbReference type="AlphaFoldDB" id="A0A1J4K6X8"/>
<feature type="transmembrane region" description="Helical" evidence="4">
    <location>
        <begin position="421"/>
        <end position="438"/>
    </location>
</feature>
<gene>
    <name evidence="5" type="ORF">TRFO_24900</name>
</gene>
<feature type="transmembrane region" description="Helical" evidence="4">
    <location>
        <begin position="223"/>
        <end position="243"/>
    </location>
</feature>
<keyword evidence="2" id="KW-0813">Transport</keyword>
<dbReference type="GO" id="GO:0005794">
    <property type="term" value="C:Golgi apparatus"/>
    <property type="evidence" value="ECO:0007669"/>
    <property type="project" value="TreeGrafter"/>
</dbReference>
<sequence length="663" mass="75680">MWDTVHTDPQIPFFAAFVTQIFTCIGILLFEEGKSIWFKVFLGFFSAFVFNFVTSQFWTKFSFVHVSGAKDQLTSRSIRKFFIPQKSRSLLRLLLGSLFTFLPIVFFLYARGTSSVANSMLFILLRLLIHISAGNVRSTKSGRIISGIFISTAILIISISSHVRLIYFLLSFICSWLSFSYVRLLIPAFHNESSVIPPLLLFSSVMALFCSFFTEGFTFNLPIIKTILGGCFIWMTPNFFILIKKNISGNFVISSFTFFPLFFAVFWHFAFLEDNQPPLSLYISTIIAFIGIHALSFYIPEFTNIFKPFSTARSSIQTILSLFIVFVSLFNYFVSQKSNQLWRFADSLYFIVNLIWSLSELFYIMQRTASEQFTFGYGRISSIFSFSISVFAFFSVILLLSKILIRDEIKIVKFASNFPSIFLHFVLLVFFIVVPRIPQNKRSKSIRNAVNLNSASHNPQSEIHSNQKFSFLSFVDAFVLILVIIASFYGSSNPSIHSSSLSNSNINSTFSSNPASNSNSNTITDSIMKSSFADSLISVIYLIVIIYLVVPVIYETILRLMQTTPEHIQSCYSSIRSQIRQCSCVTEISYMNFWQNDEALTAATIKVRIDEKQCPKPQEFLMFIISICQQAGVLDVTVEIIDRNEEIFLMATHNPFRRNSTIV</sequence>
<feature type="transmembrane region" description="Helical" evidence="4">
    <location>
        <begin position="165"/>
        <end position="186"/>
    </location>
</feature>
<keyword evidence="4" id="KW-0472">Membrane</keyword>
<keyword evidence="3" id="KW-0406">Ion transport</keyword>
<accession>A0A1J4K6X8</accession>
<feature type="transmembrane region" description="Helical" evidence="4">
    <location>
        <begin position="141"/>
        <end position="159"/>
    </location>
</feature>
<evidence type="ECO:0000256" key="4">
    <source>
        <dbReference type="SAM" id="Phobius"/>
    </source>
</evidence>
<feature type="transmembrane region" description="Helical" evidence="4">
    <location>
        <begin position="250"/>
        <end position="269"/>
    </location>
</feature>
<feature type="transmembrane region" description="Helical" evidence="4">
    <location>
        <begin position="198"/>
        <end position="217"/>
    </location>
</feature>
<feature type="transmembrane region" description="Helical" evidence="4">
    <location>
        <begin position="36"/>
        <end position="53"/>
    </location>
</feature>
<feature type="transmembrane region" description="Helical" evidence="4">
    <location>
        <begin position="89"/>
        <end position="110"/>
    </location>
</feature>
<dbReference type="RefSeq" id="XP_068360075.1">
    <property type="nucleotide sequence ID" value="XM_068504008.1"/>
</dbReference>
<comment type="similarity">
    <text evidence="1">Belongs to the cation diffusion facilitator (CDF) transporter (TC 2.A.4) family. SLC30A subfamily.</text>
</comment>
<feature type="transmembrane region" description="Helical" evidence="4">
    <location>
        <begin position="535"/>
        <end position="554"/>
    </location>
</feature>
<dbReference type="GO" id="GO:0006882">
    <property type="term" value="P:intracellular zinc ion homeostasis"/>
    <property type="evidence" value="ECO:0007669"/>
    <property type="project" value="InterPro"/>
</dbReference>
<reference evidence="5" key="1">
    <citation type="submission" date="2016-10" db="EMBL/GenBank/DDBJ databases">
        <authorList>
            <person name="Benchimol M."/>
            <person name="Almeida L.G."/>
            <person name="Vasconcelos A.T."/>
            <person name="Perreira-Neves A."/>
            <person name="Rosa I.A."/>
            <person name="Tasca T."/>
            <person name="Bogo M.R."/>
            <person name="de Souza W."/>
        </authorList>
    </citation>
    <scope>NUCLEOTIDE SEQUENCE [LARGE SCALE GENOMIC DNA]</scope>
    <source>
        <strain evidence="5">K</strain>
    </source>
</reference>
<evidence type="ECO:0000313" key="6">
    <source>
        <dbReference type="Proteomes" id="UP000179807"/>
    </source>
</evidence>
<evidence type="ECO:0000256" key="2">
    <source>
        <dbReference type="ARBA" id="ARBA00022448"/>
    </source>
</evidence>
<proteinExistence type="inferred from homology"/>
<evidence type="ECO:0000313" key="5">
    <source>
        <dbReference type="EMBL" id="OHT06939.1"/>
    </source>
</evidence>
<keyword evidence="6" id="KW-1185">Reference proteome</keyword>
<evidence type="ECO:0000256" key="1">
    <source>
        <dbReference type="ARBA" id="ARBA00008873"/>
    </source>
</evidence>
<dbReference type="Proteomes" id="UP000179807">
    <property type="component" value="Unassembled WGS sequence"/>
</dbReference>
<dbReference type="PANTHER" id="PTHR45755">
    <property type="match status" value="1"/>
</dbReference>
<feature type="transmembrane region" description="Helical" evidence="4">
    <location>
        <begin position="12"/>
        <end position="30"/>
    </location>
</feature>
<dbReference type="GeneID" id="94838712"/>
<keyword evidence="4" id="KW-1133">Transmembrane helix</keyword>
<keyword evidence="4" id="KW-0812">Transmembrane</keyword>
<feature type="transmembrane region" description="Helical" evidence="4">
    <location>
        <begin position="281"/>
        <end position="299"/>
    </location>
</feature>
<dbReference type="GO" id="GO:0005385">
    <property type="term" value="F:zinc ion transmembrane transporter activity"/>
    <property type="evidence" value="ECO:0007669"/>
    <property type="project" value="InterPro"/>
</dbReference>
<dbReference type="PANTHER" id="PTHR45755:SF4">
    <property type="entry name" value="ZINC TRANSPORTER 7"/>
    <property type="match status" value="1"/>
</dbReference>
<dbReference type="EMBL" id="MLAK01000710">
    <property type="protein sequence ID" value="OHT06939.1"/>
    <property type="molecule type" value="Genomic_DNA"/>
</dbReference>
<feature type="transmembrane region" description="Helical" evidence="4">
    <location>
        <begin position="377"/>
        <end position="401"/>
    </location>
</feature>
<evidence type="ECO:0000256" key="3">
    <source>
        <dbReference type="ARBA" id="ARBA00023065"/>
    </source>
</evidence>